<evidence type="ECO:0000256" key="1">
    <source>
        <dbReference type="SAM" id="MobiDB-lite"/>
    </source>
</evidence>
<organism evidence="2 3">
    <name type="scientific">Lonchura striata</name>
    <name type="common">white-rumped munia</name>
    <dbReference type="NCBI Taxonomy" id="40157"/>
    <lineage>
        <taxon>Eukaryota</taxon>
        <taxon>Metazoa</taxon>
        <taxon>Chordata</taxon>
        <taxon>Craniata</taxon>
        <taxon>Vertebrata</taxon>
        <taxon>Euteleostomi</taxon>
        <taxon>Archelosauria</taxon>
        <taxon>Archosauria</taxon>
        <taxon>Dinosauria</taxon>
        <taxon>Saurischia</taxon>
        <taxon>Theropoda</taxon>
        <taxon>Coelurosauria</taxon>
        <taxon>Aves</taxon>
        <taxon>Neognathae</taxon>
        <taxon>Neoaves</taxon>
        <taxon>Telluraves</taxon>
        <taxon>Australaves</taxon>
        <taxon>Passeriformes</taxon>
        <taxon>Passeroidea</taxon>
        <taxon>Estrildidae</taxon>
        <taxon>Estrildinae</taxon>
        <taxon>Lonchura</taxon>
    </lineage>
</organism>
<proteinExistence type="predicted"/>
<sequence>MPALAESGQLQAAASSDLSPGSRLWAGAPCRLAQDHAQGRCFL</sequence>
<dbReference type="AlphaFoldDB" id="A0A218V888"/>
<dbReference type="Proteomes" id="UP000197619">
    <property type="component" value="Unassembled WGS sequence"/>
</dbReference>
<feature type="region of interest" description="Disordered" evidence="1">
    <location>
        <begin position="1"/>
        <end position="21"/>
    </location>
</feature>
<protein>
    <submittedName>
        <fullName evidence="2">Uncharacterized protein</fullName>
    </submittedName>
</protein>
<dbReference type="EMBL" id="MUZQ01000028">
    <property type="protein sequence ID" value="OWK62295.1"/>
    <property type="molecule type" value="Genomic_DNA"/>
</dbReference>
<comment type="caution">
    <text evidence="2">The sequence shown here is derived from an EMBL/GenBank/DDBJ whole genome shotgun (WGS) entry which is preliminary data.</text>
</comment>
<name>A0A218V888_9PASE</name>
<evidence type="ECO:0000313" key="2">
    <source>
        <dbReference type="EMBL" id="OWK62295.1"/>
    </source>
</evidence>
<feature type="compositionally biased region" description="Polar residues" evidence="1">
    <location>
        <begin position="8"/>
        <end position="19"/>
    </location>
</feature>
<reference evidence="2 3" key="1">
    <citation type="submission" date="2017-05" db="EMBL/GenBank/DDBJ databases">
        <title>Genome of assembly of the Bengalese finch, Lonchura striata domestica.</title>
        <authorList>
            <person name="Colquitt B.M."/>
            <person name="Brainard M.S."/>
        </authorList>
    </citation>
    <scope>NUCLEOTIDE SEQUENCE [LARGE SCALE GENOMIC DNA]</scope>
    <source>
        <strain evidence="2">White83orange57</strain>
    </source>
</reference>
<keyword evidence="3" id="KW-1185">Reference proteome</keyword>
<gene>
    <name evidence="2" type="ORF">RLOC_00004512</name>
</gene>
<accession>A0A218V888</accession>
<evidence type="ECO:0000313" key="3">
    <source>
        <dbReference type="Proteomes" id="UP000197619"/>
    </source>
</evidence>